<sequence>MLLCLRAKGLGQSLNGRKTDCIIIAEKSSYPKYDLVGKAQTAEEINVDILKKINAFKKCSHFILLCKETIQKEAKNIESIEGACRMMRKFVGCVSDTCKCGTQMLKITTVICETFLFSTQVLQMAEEILREKKINCPKTAKKEVITQTAKKKLITKTAEKELISCSKTNGLQECKRSFDTNSKKAHGFPAHCKDLYHRFHCISNNCNLTPSSVDEIRQALSKEFTMWGVSCDVGTGKLSMQRSGHGFTPIMLSITLQLVFG</sequence>
<comment type="caution">
    <text evidence="1">The sequence shown here is derived from an EMBL/GenBank/DDBJ whole genome shotgun (WGS) entry which is preliminary data.</text>
</comment>
<dbReference type="Proteomes" id="UP000735302">
    <property type="component" value="Unassembled WGS sequence"/>
</dbReference>
<evidence type="ECO:0000313" key="2">
    <source>
        <dbReference type="Proteomes" id="UP000735302"/>
    </source>
</evidence>
<protein>
    <submittedName>
        <fullName evidence="1">Uncharacterized protein</fullName>
    </submittedName>
</protein>
<proteinExistence type="predicted"/>
<gene>
    <name evidence="1" type="ORF">PoB_006887200</name>
</gene>
<dbReference type="AlphaFoldDB" id="A0AAV4DEA3"/>
<accession>A0AAV4DEA3</accession>
<name>A0AAV4DEA3_9GAST</name>
<dbReference type="EMBL" id="BLXT01007807">
    <property type="protein sequence ID" value="GFO42367.1"/>
    <property type="molecule type" value="Genomic_DNA"/>
</dbReference>
<evidence type="ECO:0000313" key="1">
    <source>
        <dbReference type="EMBL" id="GFO42367.1"/>
    </source>
</evidence>
<organism evidence="1 2">
    <name type="scientific">Plakobranchus ocellatus</name>
    <dbReference type="NCBI Taxonomy" id="259542"/>
    <lineage>
        <taxon>Eukaryota</taxon>
        <taxon>Metazoa</taxon>
        <taxon>Spiralia</taxon>
        <taxon>Lophotrochozoa</taxon>
        <taxon>Mollusca</taxon>
        <taxon>Gastropoda</taxon>
        <taxon>Heterobranchia</taxon>
        <taxon>Euthyneura</taxon>
        <taxon>Panpulmonata</taxon>
        <taxon>Sacoglossa</taxon>
        <taxon>Placobranchoidea</taxon>
        <taxon>Plakobranchidae</taxon>
        <taxon>Plakobranchus</taxon>
    </lineage>
</organism>
<keyword evidence="2" id="KW-1185">Reference proteome</keyword>
<reference evidence="1 2" key="1">
    <citation type="journal article" date="2021" name="Elife">
        <title>Chloroplast acquisition without the gene transfer in kleptoplastic sea slugs, Plakobranchus ocellatus.</title>
        <authorList>
            <person name="Maeda T."/>
            <person name="Takahashi S."/>
            <person name="Yoshida T."/>
            <person name="Shimamura S."/>
            <person name="Takaki Y."/>
            <person name="Nagai Y."/>
            <person name="Toyoda A."/>
            <person name="Suzuki Y."/>
            <person name="Arimoto A."/>
            <person name="Ishii H."/>
            <person name="Satoh N."/>
            <person name="Nishiyama T."/>
            <person name="Hasebe M."/>
            <person name="Maruyama T."/>
            <person name="Minagawa J."/>
            <person name="Obokata J."/>
            <person name="Shigenobu S."/>
        </authorList>
    </citation>
    <scope>NUCLEOTIDE SEQUENCE [LARGE SCALE GENOMIC DNA]</scope>
</reference>